<keyword evidence="2" id="KW-1185">Reference proteome</keyword>
<evidence type="ECO:0000313" key="1">
    <source>
        <dbReference type="EMBL" id="KZX17123.1"/>
    </source>
</evidence>
<dbReference type="Proteomes" id="UP000077275">
    <property type="component" value="Unassembled WGS sequence"/>
</dbReference>
<sequence length="62" mass="7529">MTDKKVSEIYGETIKAIRDFKLEITTEKEKQEIFNIINENKKYLGFDYFNSNLMSYERIRKL</sequence>
<reference evidence="1 2" key="1">
    <citation type="submission" date="2016-04" db="EMBL/GenBank/DDBJ databases">
        <title>Genome sequence of Methanobrevibacter cuticularis DSM 11139.</title>
        <authorList>
            <person name="Poehlein A."/>
            <person name="Seedorf H."/>
            <person name="Daniel R."/>
        </authorList>
    </citation>
    <scope>NUCLEOTIDE SEQUENCE [LARGE SCALE GENOMIC DNA]</scope>
    <source>
        <strain evidence="1 2">DSM 11139</strain>
    </source>
</reference>
<dbReference type="RefSeq" id="WP_067258122.1">
    <property type="nucleotide sequence ID" value="NZ_LWMW01000064.1"/>
</dbReference>
<comment type="caution">
    <text evidence="1">The sequence shown here is derived from an EMBL/GenBank/DDBJ whole genome shotgun (WGS) entry which is preliminary data.</text>
</comment>
<protein>
    <submittedName>
        <fullName evidence="1">Uncharacterized protein</fullName>
    </submittedName>
</protein>
<gene>
    <name evidence="1" type="ORF">MBCUT_03550</name>
</gene>
<evidence type="ECO:0000313" key="2">
    <source>
        <dbReference type="Proteomes" id="UP000077275"/>
    </source>
</evidence>
<dbReference type="AlphaFoldDB" id="A0A166EXR8"/>
<organism evidence="1 2">
    <name type="scientific">Methanobrevibacter cuticularis</name>
    <dbReference type="NCBI Taxonomy" id="47311"/>
    <lineage>
        <taxon>Archaea</taxon>
        <taxon>Methanobacteriati</taxon>
        <taxon>Methanobacteriota</taxon>
        <taxon>Methanomada group</taxon>
        <taxon>Methanobacteria</taxon>
        <taxon>Methanobacteriales</taxon>
        <taxon>Methanobacteriaceae</taxon>
        <taxon>Methanobrevibacter</taxon>
    </lineage>
</organism>
<dbReference type="EMBL" id="LWMW01000064">
    <property type="protein sequence ID" value="KZX17123.1"/>
    <property type="molecule type" value="Genomic_DNA"/>
</dbReference>
<name>A0A166EXR8_9EURY</name>
<accession>A0A166EXR8</accession>
<dbReference type="PATRIC" id="fig|47311.3.peg.396"/>
<proteinExistence type="predicted"/>